<name>A0A0F3NR04_9RICK</name>
<keyword evidence="2" id="KW-0408">Iron</keyword>
<keyword evidence="2 3" id="KW-0378">Hydrolase</keyword>
<feature type="binding site" evidence="2">
    <location>
        <position position="141"/>
    </location>
    <ligand>
        <name>Fe cation</name>
        <dbReference type="ChEBI" id="CHEBI:24875"/>
    </ligand>
</feature>
<gene>
    <name evidence="2 3" type="primary">def</name>
    <name evidence="3" type="ORF">NLO413_0722</name>
</gene>
<keyword evidence="4" id="KW-1185">Reference proteome</keyword>
<dbReference type="Gene3D" id="3.90.45.10">
    <property type="entry name" value="Peptide deformylase"/>
    <property type="match status" value="1"/>
</dbReference>
<dbReference type="PANTHER" id="PTHR10458:SF22">
    <property type="entry name" value="PEPTIDE DEFORMYLASE"/>
    <property type="match status" value="1"/>
</dbReference>
<dbReference type="HAMAP" id="MF_00163">
    <property type="entry name" value="Pep_deformylase"/>
    <property type="match status" value="1"/>
</dbReference>
<dbReference type="Pfam" id="PF01327">
    <property type="entry name" value="Pep_deformylase"/>
    <property type="match status" value="1"/>
</dbReference>
<keyword evidence="2" id="KW-0648">Protein biosynthesis</keyword>
<dbReference type="PATRIC" id="fig|1359163.3.peg.697"/>
<proteinExistence type="inferred from homology"/>
<evidence type="ECO:0000256" key="1">
    <source>
        <dbReference type="ARBA" id="ARBA00010759"/>
    </source>
</evidence>
<dbReference type="PRINTS" id="PR01576">
    <property type="entry name" value="PDEFORMYLASE"/>
</dbReference>
<dbReference type="CDD" id="cd00487">
    <property type="entry name" value="Pep_deformylase"/>
    <property type="match status" value="1"/>
</dbReference>
<dbReference type="InterPro" id="IPR036821">
    <property type="entry name" value="Peptide_deformylase_sf"/>
</dbReference>
<dbReference type="EMBL" id="LANX01000001">
    <property type="protein sequence ID" value="KJV69334.1"/>
    <property type="molecule type" value="Genomic_DNA"/>
</dbReference>
<feature type="binding site" evidence="2">
    <location>
        <position position="145"/>
    </location>
    <ligand>
        <name>Fe cation</name>
        <dbReference type="ChEBI" id="CHEBI:24875"/>
    </ligand>
</feature>
<dbReference type="GO" id="GO:0042586">
    <property type="term" value="F:peptide deformylase activity"/>
    <property type="evidence" value="ECO:0007669"/>
    <property type="project" value="UniProtKB-UniRule"/>
</dbReference>
<feature type="active site" evidence="2">
    <location>
        <position position="142"/>
    </location>
</feature>
<dbReference type="NCBIfam" id="NF001159">
    <property type="entry name" value="PRK00150.1-3"/>
    <property type="match status" value="1"/>
</dbReference>
<comment type="cofactor">
    <cofactor evidence="2">
        <name>Fe(2+)</name>
        <dbReference type="ChEBI" id="CHEBI:29033"/>
    </cofactor>
    <text evidence="2">Binds 1 Fe(2+) ion.</text>
</comment>
<organism evidence="3 4">
    <name type="scientific">Candidatus Neoehrlichia procyonis str. RAC413</name>
    <dbReference type="NCBI Taxonomy" id="1359163"/>
    <lineage>
        <taxon>Bacteria</taxon>
        <taxon>Pseudomonadati</taxon>
        <taxon>Pseudomonadota</taxon>
        <taxon>Alphaproteobacteria</taxon>
        <taxon>Rickettsiales</taxon>
        <taxon>Anaplasmataceae</taxon>
        <taxon>Candidatus Neoehrlichia</taxon>
    </lineage>
</organism>
<dbReference type="SUPFAM" id="SSF56420">
    <property type="entry name" value="Peptide deformylase"/>
    <property type="match status" value="1"/>
</dbReference>
<comment type="similarity">
    <text evidence="1 2">Belongs to the polypeptide deformylase family.</text>
</comment>
<comment type="caution">
    <text evidence="3">The sequence shown here is derived from an EMBL/GenBank/DDBJ whole genome shotgun (WGS) entry which is preliminary data.</text>
</comment>
<keyword evidence="2" id="KW-0479">Metal-binding</keyword>
<protein>
    <recommendedName>
        <fullName evidence="2">Peptide deformylase</fullName>
        <shortName evidence="2">PDF</shortName>
        <ecNumber evidence="2">3.5.1.88</ecNumber>
    </recommendedName>
    <alternativeName>
        <fullName evidence="2">Polypeptide deformylase</fullName>
    </alternativeName>
</protein>
<dbReference type="NCBIfam" id="TIGR00079">
    <property type="entry name" value="pept_deformyl"/>
    <property type="match status" value="1"/>
</dbReference>
<evidence type="ECO:0000256" key="2">
    <source>
        <dbReference type="HAMAP-Rule" id="MF_00163"/>
    </source>
</evidence>
<evidence type="ECO:0000313" key="4">
    <source>
        <dbReference type="Proteomes" id="UP000033562"/>
    </source>
</evidence>
<dbReference type="STRING" id="1359163.NLO413_0722"/>
<dbReference type="PANTHER" id="PTHR10458">
    <property type="entry name" value="PEPTIDE DEFORMYLASE"/>
    <property type="match status" value="1"/>
</dbReference>
<dbReference type="GO" id="GO:0006412">
    <property type="term" value="P:translation"/>
    <property type="evidence" value="ECO:0007669"/>
    <property type="project" value="UniProtKB-UniRule"/>
</dbReference>
<comment type="catalytic activity">
    <reaction evidence="2">
        <text>N-terminal N-formyl-L-methionyl-[peptide] + H2O = N-terminal L-methionyl-[peptide] + formate</text>
        <dbReference type="Rhea" id="RHEA:24420"/>
        <dbReference type="Rhea" id="RHEA-COMP:10639"/>
        <dbReference type="Rhea" id="RHEA-COMP:10640"/>
        <dbReference type="ChEBI" id="CHEBI:15377"/>
        <dbReference type="ChEBI" id="CHEBI:15740"/>
        <dbReference type="ChEBI" id="CHEBI:49298"/>
        <dbReference type="ChEBI" id="CHEBI:64731"/>
        <dbReference type="EC" id="3.5.1.88"/>
    </reaction>
</comment>
<reference evidence="3 4" key="1">
    <citation type="submission" date="2015-02" db="EMBL/GenBank/DDBJ databases">
        <title>Genome Sequencing of Rickettsiales.</title>
        <authorList>
            <person name="Daugherty S.C."/>
            <person name="Su Q."/>
            <person name="Abolude K."/>
            <person name="Beier-Sexton M."/>
            <person name="Carlyon J.A."/>
            <person name="Carter R."/>
            <person name="Day N.P."/>
            <person name="Dumler S.J."/>
            <person name="Dyachenko V."/>
            <person name="Godinez A."/>
            <person name="Kurtti T.J."/>
            <person name="Lichay M."/>
            <person name="Mullins K.E."/>
            <person name="Ott S."/>
            <person name="Pappas-Brown V."/>
            <person name="Paris D.H."/>
            <person name="Patel P."/>
            <person name="Richards A.L."/>
            <person name="Sadzewicz L."/>
            <person name="Sears K."/>
            <person name="Seidman D."/>
            <person name="Sengamalay N."/>
            <person name="Stenos J."/>
            <person name="Tallon L.J."/>
            <person name="Vincent G."/>
            <person name="Fraser C.M."/>
            <person name="Munderloh U."/>
            <person name="Dunning-Hotopp J.C."/>
        </authorList>
    </citation>
    <scope>NUCLEOTIDE SEQUENCE [LARGE SCALE GENOMIC DNA]</scope>
    <source>
        <strain evidence="3 4">RAC413</strain>
    </source>
</reference>
<dbReference type="PIRSF" id="PIRSF004749">
    <property type="entry name" value="Pep_def"/>
    <property type="match status" value="1"/>
</dbReference>
<dbReference type="AlphaFoldDB" id="A0A0F3NR04"/>
<dbReference type="EC" id="3.5.1.88" evidence="2"/>
<comment type="function">
    <text evidence="2">Removes the formyl group from the N-terminal Met of newly synthesized proteins. Requires at least a dipeptide for an efficient rate of reaction. N-terminal L-methionine is a prerequisite for activity but the enzyme has broad specificity at other positions.</text>
</comment>
<dbReference type="GO" id="GO:0046872">
    <property type="term" value="F:metal ion binding"/>
    <property type="evidence" value="ECO:0007669"/>
    <property type="project" value="UniProtKB-KW"/>
</dbReference>
<dbReference type="Proteomes" id="UP000033562">
    <property type="component" value="Unassembled WGS sequence"/>
</dbReference>
<dbReference type="InterPro" id="IPR023635">
    <property type="entry name" value="Peptide_deformylase"/>
</dbReference>
<accession>A0A0F3NR04</accession>
<sequence>MCSETVADITNEIKKLIDDMFETMYAAKGLGLAAVQVGVHKRIFVADVPKDSIYYHHNERSSVTKDNVIGYEAAGGPFCVINPQILEMSEEKIVIKEGCLSVPEQAEEVSRPKNIIIKYTDYNGNDKIIKAQGLLARCLEHEIDHLNGIIFFKHLSKIKRDFIIEKAKRIKRMSTMN</sequence>
<evidence type="ECO:0000313" key="3">
    <source>
        <dbReference type="EMBL" id="KJV69334.1"/>
    </source>
</evidence>
<feature type="binding site" evidence="2">
    <location>
        <position position="99"/>
    </location>
    <ligand>
        <name>Fe cation</name>
        <dbReference type="ChEBI" id="CHEBI:24875"/>
    </ligand>
</feature>